<organism evidence="6 7">
    <name type="scientific">Cervus elaphus hippelaphus</name>
    <name type="common">European red deer</name>
    <dbReference type="NCBI Taxonomy" id="46360"/>
    <lineage>
        <taxon>Eukaryota</taxon>
        <taxon>Metazoa</taxon>
        <taxon>Chordata</taxon>
        <taxon>Craniata</taxon>
        <taxon>Vertebrata</taxon>
        <taxon>Euteleostomi</taxon>
        <taxon>Mammalia</taxon>
        <taxon>Eutheria</taxon>
        <taxon>Laurasiatheria</taxon>
        <taxon>Artiodactyla</taxon>
        <taxon>Ruminantia</taxon>
        <taxon>Pecora</taxon>
        <taxon>Cervidae</taxon>
        <taxon>Cervinae</taxon>
        <taxon>Cervus</taxon>
    </lineage>
</organism>
<dbReference type="AlphaFoldDB" id="A0A212C0A9"/>
<dbReference type="FunFam" id="2.60.40.420:FF:000028">
    <property type="entry name" value="Ceruloplasmin"/>
    <property type="match status" value="2"/>
</dbReference>
<feature type="non-terminal residue" evidence="6">
    <location>
        <position position="774"/>
    </location>
</feature>
<feature type="chain" id="PRO_5012532793" description="Plastocyanin-like domain-containing protein" evidence="4">
    <location>
        <begin position="37"/>
        <end position="774"/>
    </location>
</feature>
<feature type="domain" description="Plastocyanin-like" evidence="5">
    <location>
        <begin position="408"/>
        <end position="512"/>
    </location>
</feature>
<comment type="caution">
    <text evidence="6">The sequence shown here is derived from an EMBL/GenBank/DDBJ whole genome shotgun (WGS) entry which is preliminary data.</text>
</comment>
<keyword evidence="3" id="KW-0560">Oxidoreductase</keyword>
<dbReference type="EMBL" id="MKHE01000034">
    <property type="protein sequence ID" value="OWJ99386.1"/>
    <property type="molecule type" value="Genomic_DNA"/>
</dbReference>
<dbReference type="SUPFAM" id="SSF49503">
    <property type="entry name" value="Cupredoxins"/>
    <property type="match status" value="5"/>
</dbReference>
<accession>A0A212C0A9</accession>
<dbReference type="InterPro" id="IPR008972">
    <property type="entry name" value="Cupredoxin"/>
</dbReference>
<gene>
    <name evidence="6" type="ORF">Celaphus_00009979</name>
</gene>
<dbReference type="InterPro" id="IPR011707">
    <property type="entry name" value="Cu-oxidase-like_N"/>
</dbReference>
<evidence type="ECO:0000313" key="6">
    <source>
        <dbReference type="EMBL" id="OWJ99386.1"/>
    </source>
</evidence>
<dbReference type="PANTHER" id="PTHR11709:SF221">
    <property type="entry name" value="HEPHAESTIN"/>
    <property type="match status" value="1"/>
</dbReference>
<dbReference type="GO" id="GO:0005507">
    <property type="term" value="F:copper ion binding"/>
    <property type="evidence" value="ECO:0007669"/>
    <property type="project" value="InterPro"/>
</dbReference>
<dbReference type="Proteomes" id="UP000242450">
    <property type="component" value="Chromosome X"/>
</dbReference>
<dbReference type="Gene3D" id="2.60.40.420">
    <property type="entry name" value="Cupredoxins - blue copper proteins"/>
    <property type="match status" value="5"/>
</dbReference>
<feature type="domain" description="Plastocyanin-like" evidence="5">
    <location>
        <begin position="95"/>
        <end position="196"/>
    </location>
</feature>
<evidence type="ECO:0000313" key="7">
    <source>
        <dbReference type="Proteomes" id="UP000242450"/>
    </source>
</evidence>
<dbReference type="InterPro" id="IPR033138">
    <property type="entry name" value="Cu_oxidase_CS"/>
</dbReference>
<dbReference type="PANTHER" id="PTHR11709">
    <property type="entry name" value="MULTI-COPPER OXIDASE"/>
    <property type="match status" value="1"/>
</dbReference>
<dbReference type="OrthoDB" id="2121828at2759"/>
<name>A0A212C0A9_CEREH</name>
<dbReference type="PROSITE" id="PS00079">
    <property type="entry name" value="MULTICOPPER_OXIDASE1"/>
    <property type="match status" value="2"/>
</dbReference>
<comment type="similarity">
    <text evidence="1">Belongs to the multicopper oxidase family.</text>
</comment>
<feature type="signal peptide" evidence="4">
    <location>
        <begin position="1"/>
        <end position="36"/>
    </location>
</feature>
<dbReference type="CDD" id="cd04224">
    <property type="entry name" value="CuRO_3_ceruloplasmin"/>
    <property type="match status" value="1"/>
</dbReference>
<proteinExistence type="inferred from homology"/>
<protein>
    <recommendedName>
        <fullName evidence="5">Plastocyanin-like domain-containing protein</fullName>
    </recommendedName>
</protein>
<evidence type="ECO:0000259" key="5">
    <source>
        <dbReference type="Pfam" id="PF07732"/>
    </source>
</evidence>
<dbReference type="GO" id="GO:0006826">
    <property type="term" value="P:iron ion transport"/>
    <property type="evidence" value="ECO:0007669"/>
    <property type="project" value="TreeGrafter"/>
</dbReference>
<sequence>KLFICLFPRVTWAMESGHLLWALLFMQPLWPQLTDGTTRVYYLGIQDVQWNYAPKGRNIITNQPLERNSYKKTIYKEYKDGSYMDEIVQPAWLGFLGPVLRAEVGDVILIHLKNFATRPYTIHPHGVFYEKDSEDGSSGWLKADDSVPPGGSHIYNWTIPEGHAPTDADPACLTWVYHSHVDAPRDIATGLIGPLITCKRGTLDGSFPPRRQDVDNDFFLLFTINGFVFGNLPDLSMCAQKRVAWHLFGMGNEVDVHTVFFHGQMLTIRGHRTDVAHIFPATFVSAEMVPQEPGTWLISCQVNSHLQDGMQALYKVKSCSMAPPMNLLTGKVRQYFIEAHEIQWDYGPLGHDGSTGKNLREPGSGSDKFFQKSSIRIGGTYWKVRYEAFQDETFQEKVQLEEDKHLGILGPVIRAEVGDTILVIFYNRASQPFSIQPHGVFYEKDSEGTVYNDDSSHPGLVARPFEKVTYRWIVPPHAGPTVQDPACLTWTYFSAADPIRDTNSGLVGPLLVCKAGALGTDGKQVLSRFLAGKPAGKMMKLAINGFLFSNLPKLDMCKGDTVAWHLLGLGTETDVHGVTFQGNTVQLQGMRKSSVMLFPHTFVMAIMQPDNPGTFEIYCQAGSHREAGMRAIYNVSSCPGHQANSHQRYQAARIYYIMAEEMEWDYCPDRSWELEWHNQSEKDSYGHIFLSNKDGLLGSRYKKAVFREYTDGTFRVQRPRTESEEHLGILGPLIRGEVGDILIVVFKNNASRPYSVHAHGVLESSTGWPLAAEP</sequence>
<dbReference type="GO" id="GO:0005886">
    <property type="term" value="C:plasma membrane"/>
    <property type="evidence" value="ECO:0007669"/>
    <property type="project" value="TreeGrafter"/>
</dbReference>
<feature type="non-terminal residue" evidence="6">
    <location>
        <position position="1"/>
    </location>
</feature>
<reference evidence="6 7" key="1">
    <citation type="journal article" date="2018" name="Mol. Genet. Genomics">
        <title>The red deer Cervus elaphus genome CerEla1.0: sequencing, annotating, genes, and chromosomes.</title>
        <authorList>
            <person name="Bana N.A."/>
            <person name="Nyiri A."/>
            <person name="Nagy J."/>
            <person name="Frank K."/>
            <person name="Nagy T."/>
            <person name="Steger V."/>
            <person name="Schiller M."/>
            <person name="Lakatos P."/>
            <person name="Sugar L."/>
            <person name="Horn P."/>
            <person name="Barta E."/>
            <person name="Orosz L."/>
        </authorList>
    </citation>
    <scope>NUCLEOTIDE SEQUENCE [LARGE SCALE GENOMIC DNA]</scope>
    <source>
        <strain evidence="6">Hungarian</strain>
    </source>
</reference>
<keyword evidence="4" id="KW-0732">Signal</keyword>
<dbReference type="InterPro" id="IPR045087">
    <property type="entry name" value="Cu-oxidase_fam"/>
</dbReference>
<dbReference type="GO" id="GO:0004322">
    <property type="term" value="F:ferroxidase activity"/>
    <property type="evidence" value="ECO:0007669"/>
    <property type="project" value="TreeGrafter"/>
</dbReference>
<evidence type="ECO:0000256" key="4">
    <source>
        <dbReference type="SAM" id="SignalP"/>
    </source>
</evidence>
<evidence type="ECO:0000256" key="1">
    <source>
        <dbReference type="ARBA" id="ARBA00010609"/>
    </source>
</evidence>
<evidence type="ECO:0000256" key="3">
    <source>
        <dbReference type="ARBA" id="ARBA00023002"/>
    </source>
</evidence>
<dbReference type="Pfam" id="PF07732">
    <property type="entry name" value="Cu-oxidase_3"/>
    <property type="match status" value="2"/>
</dbReference>
<evidence type="ECO:0000256" key="2">
    <source>
        <dbReference type="ARBA" id="ARBA00022723"/>
    </source>
</evidence>
<keyword evidence="7" id="KW-1185">Reference proteome</keyword>
<keyword evidence="2" id="KW-0479">Metal-binding</keyword>